<organism evidence="2 3">
    <name type="scientific">Haloferax elongans ATCC BAA-1513</name>
    <dbReference type="NCBI Taxonomy" id="1230453"/>
    <lineage>
        <taxon>Archaea</taxon>
        <taxon>Methanobacteriati</taxon>
        <taxon>Methanobacteriota</taxon>
        <taxon>Stenosarchaea group</taxon>
        <taxon>Halobacteria</taxon>
        <taxon>Halobacteriales</taxon>
        <taxon>Haloferacaceae</taxon>
        <taxon>Haloferax</taxon>
    </lineage>
</organism>
<comment type="caution">
    <text evidence="2">The sequence shown here is derived from an EMBL/GenBank/DDBJ whole genome shotgun (WGS) entry which is preliminary data.</text>
</comment>
<feature type="transmembrane region" description="Helical" evidence="1">
    <location>
        <begin position="94"/>
        <end position="111"/>
    </location>
</feature>
<evidence type="ECO:0000313" key="2">
    <source>
        <dbReference type="EMBL" id="ELZ81785.1"/>
    </source>
</evidence>
<dbReference type="RefSeq" id="WP_008326456.1">
    <property type="nucleotide sequence ID" value="NZ_AOLK01000023.1"/>
</dbReference>
<protein>
    <submittedName>
        <fullName evidence="2">Uncharacterized protein</fullName>
    </submittedName>
</protein>
<reference evidence="2 3" key="1">
    <citation type="journal article" date="2014" name="PLoS Genet.">
        <title>Phylogenetically driven sequencing of extremely halophilic archaea reveals strategies for static and dynamic osmo-response.</title>
        <authorList>
            <person name="Becker E.A."/>
            <person name="Seitzer P.M."/>
            <person name="Tritt A."/>
            <person name="Larsen D."/>
            <person name="Krusor M."/>
            <person name="Yao A.I."/>
            <person name="Wu D."/>
            <person name="Madern D."/>
            <person name="Eisen J.A."/>
            <person name="Darling A.E."/>
            <person name="Facciotti M.T."/>
        </authorList>
    </citation>
    <scope>NUCLEOTIDE SEQUENCE [LARGE SCALE GENOMIC DNA]</scope>
    <source>
        <strain evidence="2 3">ATCC BAA-1513</strain>
    </source>
</reference>
<evidence type="ECO:0000313" key="3">
    <source>
        <dbReference type="Proteomes" id="UP000011612"/>
    </source>
</evidence>
<feature type="transmembrane region" description="Helical" evidence="1">
    <location>
        <begin position="12"/>
        <end position="29"/>
    </location>
</feature>
<evidence type="ECO:0000256" key="1">
    <source>
        <dbReference type="SAM" id="Phobius"/>
    </source>
</evidence>
<proteinExistence type="predicted"/>
<keyword evidence="3" id="KW-1185">Reference proteome</keyword>
<feature type="transmembrane region" description="Helical" evidence="1">
    <location>
        <begin position="41"/>
        <end position="58"/>
    </location>
</feature>
<name>M0HBB7_HALEO</name>
<dbReference type="AlphaFoldDB" id="M0HBB7"/>
<dbReference type="EMBL" id="AOLK01000023">
    <property type="protein sequence ID" value="ELZ81785.1"/>
    <property type="molecule type" value="Genomic_DNA"/>
</dbReference>
<keyword evidence="1" id="KW-0472">Membrane</keyword>
<dbReference type="OrthoDB" id="275624at2157"/>
<feature type="transmembrane region" description="Helical" evidence="1">
    <location>
        <begin position="65"/>
        <end position="82"/>
    </location>
</feature>
<dbReference type="Proteomes" id="UP000011612">
    <property type="component" value="Unassembled WGS sequence"/>
</dbReference>
<gene>
    <name evidence="2" type="ORF">C453_17254</name>
</gene>
<keyword evidence="1" id="KW-0812">Transmembrane</keyword>
<accession>M0HBB7</accession>
<keyword evidence="1" id="KW-1133">Transmembrane helix</keyword>
<sequence length="116" mass="12344">MPGIEHGYDRGISMVVGALVVAVFIGEVVPRLVEAGLLPRGLFSGIIVVSIVSIVMTVDASRYWSFGYLAGFVIGVFLALPMLSQTDFIGLTDWIIYAGAALGAVVLRIKIHSSSF</sequence>